<evidence type="ECO:0000259" key="6">
    <source>
        <dbReference type="Pfam" id="PF00441"/>
    </source>
</evidence>
<dbReference type="Gene3D" id="2.40.110.10">
    <property type="entry name" value="Butyryl-CoA Dehydrogenase, subunit A, domain 2"/>
    <property type="match status" value="1"/>
</dbReference>
<organism evidence="10">
    <name type="scientific">marine sediment metagenome</name>
    <dbReference type="NCBI Taxonomy" id="412755"/>
    <lineage>
        <taxon>unclassified sequences</taxon>
        <taxon>metagenomes</taxon>
        <taxon>ecological metagenomes</taxon>
    </lineage>
</organism>
<keyword evidence="5" id="KW-0560">Oxidoreductase</keyword>
<evidence type="ECO:0000256" key="2">
    <source>
        <dbReference type="ARBA" id="ARBA00009347"/>
    </source>
</evidence>
<feature type="domain" description="Acyl-CoA dehydrogenase/oxidase N-terminal" evidence="8">
    <location>
        <begin position="39"/>
        <end position="156"/>
    </location>
</feature>
<evidence type="ECO:0000259" key="8">
    <source>
        <dbReference type="Pfam" id="PF02771"/>
    </source>
</evidence>
<evidence type="ECO:0000313" key="10">
    <source>
        <dbReference type="EMBL" id="KKL88230.1"/>
    </source>
</evidence>
<name>A0A0F9I2Z4_9ZZZZ</name>
<keyword evidence="4" id="KW-0274">FAD</keyword>
<dbReference type="InterPro" id="IPR037069">
    <property type="entry name" value="AcylCoA_DH/ox_N_sf"/>
</dbReference>
<sequence length="604" mass="66640">MAQVIADRRDIDFVLFEQIEVEQFLKYEKYEELNRKMFELIVSEARTFAVKEILPTYAEGDREGVKFDGGKVKVPDCFHRPHKLMLEGEWTSLSEDPAVGGQGIPHTVSIAANEYLIGANFALTNYATMGHGTGKMIELFGTEEQKAMFMKKLYTGIWGGTMLLTEAQAGSDVGALTTTAVKNPDGTYSLTGEKIFITNGEHDLTENIIHPVLARVEGGMPGTKGISIFIVPKIWVNDDGTLGDANDIICTGVEEKMGIHASVTSSMSLGSKGICRGLLLGEENRGMRIMFYMMNDARLAVGFQAFINASAAYLYAVNYARERLQGRDLDQFKNAEAPSVPIISHPDVRRMLLWMKAHVEGMRSFIYYIGHCFDNLECAGDEEEKERYQDLADLLTPVVKAYCSQRGFDVCVQAIQVYGGYGYTKEFPVEQLARDCKITSIYEGTDGMQAMDLLGRKMGMKNGKVFMAFLQEIGKTVALAKETEGLNDLAGRLEKANNRLGEVAMNLGRTALSPKLKVAFAFASPFLDIMGDVIMAWMLLWRASIAASKINNAKKKDVTFYEGQIKTAEFFINTILPVTTGKMDAVLESSPAAIEISAASFGGL</sequence>
<dbReference type="Gene3D" id="1.10.540.10">
    <property type="entry name" value="Acyl-CoA dehydrogenase/oxidase, N-terminal domain"/>
    <property type="match status" value="1"/>
</dbReference>
<accession>A0A0F9I2Z4</accession>
<dbReference type="InterPro" id="IPR013786">
    <property type="entry name" value="AcylCoA_DH/ox_N"/>
</dbReference>
<dbReference type="SUPFAM" id="SSF56645">
    <property type="entry name" value="Acyl-CoA dehydrogenase NM domain-like"/>
    <property type="match status" value="1"/>
</dbReference>
<evidence type="ECO:0000256" key="5">
    <source>
        <dbReference type="ARBA" id="ARBA00023002"/>
    </source>
</evidence>
<dbReference type="InterPro" id="IPR006091">
    <property type="entry name" value="Acyl-CoA_Oxase/DH_mid-dom"/>
</dbReference>
<dbReference type="EMBL" id="LAZR01020624">
    <property type="protein sequence ID" value="KKL88230.1"/>
    <property type="molecule type" value="Genomic_DNA"/>
</dbReference>
<evidence type="ECO:0008006" key="11">
    <source>
        <dbReference type="Google" id="ProtNLM"/>
    </source>
</evidence>
<dbReference type="InterPro" id="IPR046373">
    <property type="entry name" value="Acyl-CoA_Oxase/DH_mid-dom_sf"/>
</dbReference>
<dbReference type="InterPro" id="IPR009075">
    <property type="entry name" value="AcylCo_DH/oxidase_C"/>
</dbReference>
<comment type="cofactor">
    <cofactor evidence="1">
        <name>FAD</name>
        <dbReference type="ChEBI" id="CHEBI:57692"/>
    </cofactor>
</comment>
<evidence type="ECO:0000256" key="1">
    <source>
        <dbReference type="ARBA" id="ARBA00001974"/>
    </source>
</evidence>
<dbReference type="InterPro" id="IPR009100">
    <property type="entry name" value="AcylCoA_DH/oxidase_NM_dom_sf"/>
</dbReference>
<feature type="domain" description="Acyl-CoA dehydrogenase/oxidase C-terminal" evidence="6">
    <location>
        <begin position="284"/>
        <end position="453"/>
    </location>
</feature>
<dbReference type="PANTHER" id="PTHR42803:SF1">
    <property type="entry name" value="BROAD-SPECIFICITY LINEAR ACYL-COA DEHYDROGENASE FADE5"/>
    <property type="match status" value="1"/>
</dbReference>
<dbReference type="Pfam" id="PF12806">
    <property type="entry name" value="Acyl-CoA_dh_C"/>
    <property type="match status" value="1"/>
</dbReference>
<dbReference type="Pfam" id="PF02770">
    <property type="entry name" value="Acyl-CoA_dh_M"/>
    <property type="match status" value="1"/>
</dbReference>
<reference evidence="10" key="1">
    <citation type="journal article" date="2015" name="Nature">
        <title>Complex archaea that bridge the gap between prokaryotes and eukaryotes.</title>
        <authorList>
            <person name="Spang A."/>
            <person name="Saw J.H."/>
            <person name="Jorgensen S.L."/>
            <person name="Zaremba-Niedzwiedzka K."/>
            <person name="Martijn J."/>
            <person name="Lind A.E."/>
            <person name="van Eijk R."/>
            <person name="Schleper C."/>
            <person name="Guy L."/>
            <person name="Ettema T.J."/>
        </authorList>
    </citation>
    <scope>NUCLEOTIDE SEQUENCE</scope>
</reference>
<evidence type="ECO:0000259" key="7">
    <source>
        <dbReference type="Pfam" id="PF02770"/>
    </source>
</evidence>
<dbReference type="InterPro" id="IPR052166">
    <property type="entry name" value="Diverse_Acyl-CoA_DH"/>
</dbReference>
<dbReference type="Gene3D" id="1.20.140.10">
    <property type="entry name" value="Butyryl-CoA Dehydrogenase, subunit A, domain 3"/>
    <property type="match status" value="1"/>
</dbReference>
<proteinExistence type="inferred from homology"/>
<keyword evidence="3" id="KW-0285">Flavoprotein</keyword>
<dbReference type="Pfam" id="PF02771">
    <property type="entry name" value="Acyl-CoA_dh_N"/>
    <property type="match status" value="1"/>
</dbReference>
<dbReference type="InterPro" id="IPR036250">
    <property type="entry name" value="AcylCo_DH-like_C"/>
</dbReference>
<comment type="caution">
    <text evidence="10">The sequence shown here is derived from an EMBL/GenBank/DDBJ whole genome shotgun (WGS) entry which is preliminary data.</text>
</comment>
<dbReference type="AlphaFoldDB" id="A0A0F9I2Z4"/>
<dbReference type="PANTHER" id="PTHR42803">
    <property type="entry name" value="ACYL-COA DEHYDROGENASE"/>
    <property type="match status" value="1"/>
</dbReference>
<dbReference type="Pfam" id="PF00441">
    <property type="entry name" value="Acyl-CoA_dh_1"/>
    <property type="match status" value="1"/>
</dbReference>
<protein>
    <recommendedName>
        <fullName evidence="11">Acyl-CoA dehydrogenase</fullName>
    </recommendedName>
</protein>
<dbReference type="GO" id="GO:0005886">
    <property type="term" value="C:plasma membrane"/>
    <property type="evidence" value="ECO:0007669"/>
    <property type="project" value="TreeGrafter"/>
</dbReference>
<dbReference type="SUPFAM" id="SSF47203">
    <property type="entry name" value="Acyl-CoA dehydrogenase C-terminal domain-like"/>
    <property type="match status" value="1"/>
</dbReference>
<dbReference type="InterPro" id="IPR025878">
    <property type="entry name" value="Acyl-CoA_dh-like_C_dom"/>
</dbReference>
<gene>
    <name evidence="10" type="ORF">LCGC14_1926800</name>
</gene>
<evidence type="ECO:0000256" key="4">
    <source>
        <dbReference type="ARBA" id="ARBA00022827"/>
    </source>
</evidence>
<dbReference type="GO" id="GO:0016627">
    <property type="term" value="F:oxidoreductase activity, acting on the CH-CH group of donors"/>
    <property type="evidence" value="ECO:0007669"/>
    <property type="project" value="InterPro"/>
</dbReference>
<evidence type="ECO:0000256" key="3">
    <source>
        <dbReference type="ARBA" id="ARBA00022630"/>
    </source>
</evidence>
<feature type="domain" description="Acetyl-CoA dehydrogenase-like C-terminal" evidence="9">
    <location>
        <begin position="469"/>
        <end position="595"/>
    </location>
</feature>
<dbReference type="GO" id="GO:0050660">
    <property type="term" value="F:flavin adenine dinucleotide binding"/>
    <property type="evidence" value="ECO:0007669"/>
    <property type="project" value="InterPro"/>
</dbReference>
<evidence type="ECO:0000259" key="9">
    <source>
        <dbReference type="Pfam" id="PF12806"/>
    </source>
</evidence>
<feature type="domain" description="Acyl-CoA oxidase/dehydrogenase middle" evidence="7">
    <location>
        <begin position="162"/>
        <end position="233"/>
    </location>
</feature>
<comment type="similarity">
    <text evidence="2">Belongs to the acyl-CoA dehydrogenase family.</text>
</comment>